<accession>A0A8T7LZE4</accession>
<dbReference type="Gene3D" id="3.30.300.20">
    <property type="match status" value="1"/>
</dbReference>
<dbReference type="InterPro" id="IPR036102">
    <property type="entry name" value="OsmC/Ohrsf"/>
</dbReference>
<dbReference type="Proteomes" id="UP000521676">
    <property type="component" value="Unassembled WGS sequence"/>
</dbReference>
<dbReference type="EMBL" id="CP128399">
    <property type="protein sequence ID" value="WJW66235.1"/>
    <property type="molecule type" value="Genomic_DNA"/>
</dbReference>
<dbReference type="Pfam" id="PF02566">
    <property type="entry name" value="OsmC"/>
    <property type="match status" value="1"/>
</dbReference>
<dbReference type="EMBL" id="JACATZ010000001">
    <property type="protein sequence ID" value="NWJ44341.1"/>
    <property type="molecule type" value="Genomic_DNA"/>
</dbReference>
<dbReference type="SUPFAM" id="SSF82784">
    <property type="entry name" value="OsmC-like"/>
    <property type="match status" value="1"/>
</dbReference>
<dbReference type="AlphaFoldDB" id="A0A8T7LZE4"/>
<organism evidence="1 3">
    <name type="scientific">Candidatus Chlorohelix allophototropha</name>
    <dbReference type="NCBI Taxonomy" id="3003348"/>
    <lineage>
        <taxon>Bacteria</taxon>
        <taxon>Bacillati</taxon>
        <taxon>Chloroflexota</taxon>
        <taxon>Chloroflexia</taxon>
        <taxon>Candidatus Chloroheliales</taxon>
        <taxon>Candidatus Chloroheliaceae</taxon>
        <taxon>Candidatus Chlorohelix</taxon>
    </lineage>
</organism>
<reference evidence="2" key="2">
    <citation type="journal article" date="2024" name="Nature">
        <title>Anoxygenic phototroph of the Chloroflexota uses a type I reaction centre.</title>
        <authorList>
            <person name="Tsuji J.M."/>
            <person name="Shaw N.A."/>
            <person name="Nagashima S."/>
            <person name="Venkiteswaran J.J."/>
            <person name="Schiff S.L."/>
            <person name="Watanabe T."/>
            <person name="Fukui M."/>
            <person name="Hanada S."/>
            <person name="Tank M."/>
            <person name="Neufeld J.D."/>
        </authorList>
    </citation>
    <scope>NUCLEOTIDE SEQUENCE</scope>
    <source>
        <strain evidence="2">L227-S17</strain>
    </source>
</reference>
<dbReference type="Proteomes" id="UP001431572">
    <property type="component" value="Chromosome 1"/>
</dbReference>
<sequence length="145" mass="16009">MLKEVTVNWESGMKFTATAESGFTVIMDTKAEFGGSDEGFTPKMLLLVSLAGCTAMDVISMLKKMRQEVIGYRLEVKGWEHEEHPKKFDRIVVEHVVEGHNLNQESVDKAIALSHEKYCSVSASLAGSVEIVMTSRLVEISSAVD</sequence>
<proteinExistence type="predicted"/>
<protein>
    <submittedName>
        <fullName evidence="1">OsmC family protein</fullName>
    </submittedName>
</protein>
<dbReference type="PANTHER" id="PTHR34352">
    <property type="entry name" value="PROTEIN YHFA"/>
    <property type="match status" value="1"/>
</dbReference>
<keyword evidence="4" id="KW-1185">Reference proteome</keyword>
<evidence type="ECO:0000313" key="1">
    <source>
        <dbReference type="EMBL" id="NWJ44341.1"/>
    </source>
</evidence>
<evidence type="ECO:0000313" key="2">
    <source>
        <dbReference type="EMBL" id="WJW66235.1"/>
    </source>
</evidence>
<gene>
    <name evidence="1" type="ORF">HXX08_00535</name>
    <name evidence="2" type="ORF">OZ401_002026</name>
</gene>
<dbReference type="PANTHER" id="PTHR34352:SF1">
    <property type="entry name" value="PROTEIN YHFA"/>
    <property type="match status" value="1"/>
</dbReference>
<dbReference type="RefSeq" id="WP_341468117.1">
    <property type="nucleotide sequence ID" value="NZ_CP128399.1"/>
</dbReference>
<reference evidence="1 3" key="1">
    <citation type="submission" date="2020-06" db="EMBL/GenBank/DDBJ databases">
        <title>Anoxygenic phototrophic Chloroflexota member uses a Type I reaction center.</title>
        <authorList>
            <person name="Tsuji J.M."/>
            <person name="Shaw N.A."/>
            <person name="Nagashima S."/>
            <person name="Venkiteswaran J."/>
            <person name="Schiff S.L."/>
            <person name="Hanada S."/>
            <person name="Tank M."/>
            <person name="Neufeld J.D."/>
        </authorList>
    </citation>
    <scope>NUCLEOTIDE SEQUENCE [LARGE SCALE GENOMIC DNA]</scope>
    <source>
        <strain evidence="1">L227-S17</strain>
    </source>
</reference>
<dbReference type="InterPro" id="IPR015946">
    <property type="entry name" value="KH_dom-like_a/b"/>
</dbReference>
<name>A0A8T7LZE4_9CHLR</name>
<evidence type="ECO:0000313" key="3">
    <source>
        <dbReference type="Proteomes" id="UP000521676"/>
    </source>
</evidence>
<evidence type="ECO:0000313" key="4">
    <source>
        <dbReference type="Proteomes" id="UP001431572"/>
    </source>
</evidence>
<dbReference type="InterPro" id="IPR003718">
    <property type="entry name" value="OsmC/Ohr_fam"/>
</dbReference>